<dbReference type="Proteomes" id="UP000190890">
    <property type="component" value="Unassembled WGS sequence"/>
</dbReference>
<evidence type="ECO:0000259" key="1">
    <source>
        <dbReference type="Pfam" id="PF00668"/>
    </source>
</evidence>
<feature type="domain" description="Condensation" evidence="1">
    <location>
        <begin position="2"/>
        <end position="412"/>
    </location>
</feature>
<dbReference type="GO" id="GO:0005829">
    <property type="term" value="C:cytosol"/>
    <property type="evidence" value="ECO:0007669"/>
    <property type="project" value="TreeGrafter"/>
</dbReference>
<comment type="caution">
    <text evidence="2">The sequence shown here is derived from an EMBL/GenBank/DDBJ whole genome shotgun (WGS) entry which is preliminary data.</text>
</comment>
<dbReference type="GO" id="GO:0044550">
    <property type="term" value="P:secondary metabolite biosynthetic process"/>
    <property type="evidence" value="ECO:0007669"/>
    <property type="project" value="TreeGrafter"/>
</dbReference>
<keyword evidence="3" id="KW-1185">Reference proteome</keyword>
<accession>A0A1S8TVD6</accession>
<evidence type="ECO:0000313" key="3">
    <source>
        <dbReference type="Proteomes" id="UP000190890"/>
    </source>
</evidence>
<dbReference type="PANTHER" id="PTHR45527">
    <property type="entry name" value="NONRIBOSOMAL PEPTIDE SYNTHETASE"/>
    <property type="match status" value="1"/>
</dbReference>
<dbReference type="Gene3D" id="3.30.559.30">
    <property type="entry name" value="Nonribosomal peptide synthetase, condensation domain"/>
    <property type="match status" value="1"/>
</dbReference>
<dbReference type="GO" id="GO:0003824">
    <property type="term" value="F:catalytic activity"/>
    <property type="evidence" value="ECO:0007669"/>
    <property type="project" value="InterPro"/>
</dbReference>
<dbReference type="GO" id="GO:0043041">
    <property type="term" value="P:amino acid activation for nonribosomal peptide biosynthetic process"/>
    <property type="evidence" value="ECO:0007669"/>
    <property type="project" value="TreeGrafter"/>
</dbReference>
<dbReference type="SUPFAM" id="SSF52777">
    <property type="entry name" value="CoA-dependent acyltransferases"/>
    <property type="match status" value="2"/>
</dbReference>
<name>A0A1S8TVD6_9CLOT</name>
<organism evidence="2 3">
    <name type="scientific">Clostridium puniceum</name>
    <dbReference type="NCBI Taxonomy" id="29367"/>
    <lineage>
        <taxon>Bacteria</taxon>
        <taxon>Bacillati</taxon>
        <taxon>Bacillota</taxon>
        <taxon>Clostridia</taxon>
        <taxon>Eubacteriales</taxon>
        <taxon>Clostridiaceae</taxon>
        <taxon>Clostridium</taxon>
    </lineage>
</organism>
<proteinExistence type="predicted"/>
<dbReference type="PANTHER" id="PTHR45527:SF1">
    <property type="entry name" value="FATTY ACID SYNTHASE"/>
    <property type="match status" value="1"/>
</dbReference>
<dbReference type="EMBL" id="LZZM01000056">
    <property type="protein sequence ID" value="OOM81661.1"/>
    <property type="molecule type" value="Genomic_DNA"/>
</dbReference>
<gene>
    <name evidence="2" type="primary">grsB_2</name>
    <name evidence="2" type="ORF">CLPUN_10120</name>
</gene>
<dbReference type="STRING" id="29367.CLPUN_10120"/>
<dbReference type="CDD" id="cd19531">
    <property type="entry name" value="LCL_NRPS-like"/>
    <property type="match status" value="1"/>
</dbReference>
<sequence length="433" mass="50715">MDKTSIVYNIPIMLEINEELDKEKIEKILNKLVRRHEALRTRFKVLDGEIVQKVEKEWKLNYIYEELESSEVEDKINNFIRPFDLTKAPLMRAKLIKCGASKYIFMIDFHHIIVDGVSTSILMDEFVKMYKGAELSELILQYKDYAEWQNNLEEKGIIKEQEEYWMNRFKREIPVLNIQTDYERPNVQSYGGDRINFVIDKTTADKLNNIAKDTGATLYTVLLSAYNILLSKYSGQEDIIVGTAQAGRPQTELENVVGMFVNTVALRNYPKGDKTFKEFLEEVRDNTLRDFENTEYQFETLLDKLNLTREASRNPLFDTMFVLQNIDLNLSEDSGKIKSIEPNLNIAKFDLTLTAVEIKEGISFSLEYCTNLFKKEKIEAMTEHFISLIQEVINNIDIQLCEIKILSDEEMHKYEKYIEQEDEVIIDDFDFSF</sequence>
<reference evidence="2 3" key="1">
    <citation type="submission" date="2016-05" db="EMBL/GenBank/DDBJ databases">
        <title>Microbial solvent formation.</title>
        <authorList>
            <person name="Poehlein A."/>
            <person name="Montoya Solano J.D."/>
            <person name="Flitsch S."/>
            <person name="Krabben P."/>
            <person name="Duerre P."/>
            <person name="Daniel R."/>
        </authorList>
    </citation>
    <scope>NUCLEOTIDE SEQUENCE [LARGE SCALE GENOMIC DNA]</scope>
    <source>
        <strain evidence="2 3">DSM 2619</strain>
    </source>
</reference>
<dbReference type="InterPro" id="IPR001242">
    <property type="entry name" value="Condensation_dom"/>
</dbReference>
<dbReference type="Gene3D" id="3.30.559.10">
    <property type="entry name" value="Chloramphenicol acetyltransferase-like domain"/>
    <property type="match status" value="1"/>
</dbReference>
<evidence type="ECO:0000313" key="2">
    <source>
        <dbReference type="EMBL" id="OOM81661.1"/>
    </source>
</evidence>
<dbReference type="InterPro" id="IPR023213">
    <property type="entry name" value="CAT-like_dom_sf"/>
</dbReference>
<dbReference type="GO" id="GO:0008610">
    <property type="term" value="P:lipid biosynthetic process"/>
    <property type="evidence" value="ECO:0007669"/>
    <property type="project" value="UniProtKB-ARBA"/>
</dbReference>
<dbReference type="AlphaFoldDB" id="A0A1S8TVD6"/>
<dbReference type="Pfam" id="PF00668">
    <property type="entry name" value="Condensation"/>
    <property type="match status" value="1"/>
</dbReference>
<dbReference type="GO" id="GO:0031177">
    <property type="term" value="F:phosphopantetheine binding"/>
    <property type="evidence" value="ECO:0007669"/>
    <property type="project" value="TreeGrafter"/>
</dbReference>
<protein>
    <submittedName>
        <fullName evidence="2">Gramicidin S synthase 2</fullName>
    </submittedName>
</protein>